<dbReference type="PROSITE" id="PS50943">
    <property type="entry name" value="HTH_CROC1"/>
    <property type="match status" value="1"/>
</dbReference>
<evidence type="ECO:0000256" key="1">
    <source>
        <dbReference type="ARBA" id="ARBA00023125"/>
    </source>
</evidence>
<evidence type="ECO:0000313" key="5">
    <source>
        <dbReference type="Proteomes" id="UP000886803"/>
    </source>
</evidence>
<comment type="caution">
    <text evidence="4">The sequence shown here is derived from an EMBL/GenBank/DDBJ whole genome shotgun (WGS) entry which is preliminary data.</text>
</comment>
<evidence type="ECO:0000256" key="2">
    <source>
        <dbReference type="SAM" id="Phobius"/>
    </source>
</evidence>
<keyword evidence="2" id="KW-1133">Transmembrane helix</keyword>
<keyword evidence="2" id="KW-0472">Membrane</keyword>
<protein>
    <submittedName>
        <fullName evidence="4">Helix-turn-helix transcriptional regulator</fullName>
    </submittedName>
</protein>
<dbReference type="EMBL" id="DWYG01000161">
    <property type="protein sequence ID" value="HJB42712.1"/>
    <property type="molecule type" value="Genomic_DNA"/>
</dbReference>
<dbReference type="PANTHER" id="PTHR46558">
    <property type="entry name" value="TRACRIPTIONAL REGULATORY PROTEIN-RELATED-RELATED"/>
    <property type="match status" value="1"/>
</dbReference>
<reference evidence="4" key="2">
    <citation type="submission" date="2021-04" db="EMBL/GenBank/DDBJ databases">
        <authorList>
            <person name="Gilroy R."/>
        </authorList>
    </citation>
    <scope>NUCLEOTIDE SEQUENCE</scope>
    <source>
        <strain evidence="4">ChiBcec8-13705</strain>
    </source>
</reference>
<feature type="transmembrane region" description="Helical" evidence="2">
    <location>
        <begin position="98"/>
        <end position="119"/>
    </location>
</feature>
<dbReference type="CDD" id="cd00093">
    <property type="entry name" value="HTH_XRE"/>
    <property type="match status" value="1"/>
</dbReference>
<proteinExistence type="predicted"/>
<dbReference type="InterPro" id="IPR010982">
    <property type="entry name" value="Lambda_DNA-bd_dom_sf"/>
</dbReference>
<evidence type="ECO:0000313" key="4">
    <source>
        <dbReference type="EMBL" id="HJB42712.1"/>
    </source>
</evidence>
<feature type="transmembrane region" description="Helical" evidence="2">
    <location>
        <begin position="256"/>
        <end position="272"/>
    </location>
</feature>
<gene>
    <name evidence="4" type="ORF">H9945_09465</name>
</gene>
<keyword evidence="2" id="KW-0812">Transmembrane</keyword>
<evidence type="ECO:0000259" key="3">
    <source>
        <dbReference type="PROSITE" id="PS50943"/>
    </source>
</evidence>
<dbReference type="GO" id="GO:0003677">
    <property type="term" value="F:DNA binding"/>
    <property type="evidence" value="ECO:0007669"/>
    <property type="project" value="UniProtKB-KW"/>
</dbReference>
<name>A0A9D2M7J6_9FIRM</name>
<feature type="transmembrane region" description="Helical" evidence="2">
    <location>
        <begin position="201"/>
        <end position="220"/>
    </location>
</feature>
<accession>A0A9D2M7J6</accession>
<reference evidence="4" key="1">
    <citation type="journal article" date="2021" name="PeerJ">
        <title>Extensive microbial diversity within the chicken gut microbiome revealed by metagenomics and culture.</title>
        <authorList>
            <person name="Gilroy R."/>
            <person name="Ravi A."/>
            <person name="Getino M."/>
            <person name="Pursley I."/>
            <person name="Horton D.L."/>
            <person name="Alikhan N.F."/>
            <person name="Baker D."/>
            <person name="Gharbi K."/>
            <person name="Hall N."/>
            <person name="Watson M."/>
            <person name="Adriaenssens E.M."/>
            <person name="Foster-Nyarko E."/>
            <person name="Jarju S."/>
            <person name="Secka A."/>
            <person name="Antonio M."/>
            <person name="Oren A."/>
            <person name="Chaudhuri R.R."/>
            <person name="La Ragione R."/>
            <person name="Hildebrand F."/>
            <person name="Pallen M.J."/>
        </authorList>
    </citation>
    <scope>NUCLEOTIDE SEQUENCE</scope>
    <source>
        <strain evidence="4">ChiBcec8-13705</strain>
    </source>
</reference>
<dbReference type="Pfam" id="PF01381">
    <property type="entry name" value="HTH_3"/>
    <property type="match status" value="1"/>
</dbReference>
<dbReference type="PANTHER" id="PTHR46558:SF4">
    <property type="entry name" value="DNA-BIDING PHAGE PROTEIN"/>
    <property type="match status" value="1"/>
</dbReference>
<dbReference type="Proteomes" id="UP000886803">
    <property type="component" value="Unassembled WGS sequence"/>
</dbReference>
<keyword evidence="1" id="KW-0238">DNA-binding</keyword>
<feature type="domain" description="HTH cro/C1-type" evidence="3">
    <location>
        <begin position="18"/>
        <end position="72"/>
    </location>
</feature>
<dbReference type="SMART" id="SM00530">
    <property type="entry name" value="HTH_XRE"/>
    <property type="match status" value="1"/>
</dbReference>
<organism evidence="4 5">
    <name type="scientific">Candidatus Gemmiger avicola</name>
    <dbReference type="NCBI Taxonomy" id="2838605"/>
    <lineage>
        <taxon>Bacteria</taxon>
        <taxon>Bacillati</taxon>
        <taxon>Bacillota</taxon>
        <taxon>Clostridia</taxon>
        <taxon>Eubacteriales</taxon>
        <taxon>Gemmiger</taxon>
    </lineage>
</organism>
<dbReference type="AlphaFoldDB" id="A0A9D2M7J6"/>
<dbReference type="InterPro" id="IPR001387">
    <property type="entry name" value="Cro/C1-type_HTH"/>
</dbReference>
<sequence>MPDAAKTKKDNAAFAANLALLRRNAGLSQEQLAEKLDVSRQSVSKWESGLCLPELATLDALCGLFGCTLDLLLRGDAARMLQTDLAAYDAEYDRFTRAVTAGVGVMLSALTLAAAAYAANWPEQLYGAAFMLGAAGALMLFIPAGIQHEAFRKKHPPESIEYPPERREEVDRQFPYRVSGSAGLLVVSLALAALLQGLVPTNWLGVLFLALLTAAGVNIVHAGMQRARFDEPERARRLLADPALARRERRLEKAHACLWIGAILLFVVWGRLGDAWQIAWVVFPAAVLGSGLLAVLLREPGDE</sequence>
<dbReference type="SUPFAM" id="SSF47413">
    <property type="entry name" value="lambda repressor-like DNA-binding domains"/>
    <property type="match status" value="1"/>
</dbReference>
<feature type="transmembrane region" description="Helical" evidence="2">
    <location>
        <begin position="174"/>
        <end position="195"/>
    </location>
</feature>
<feature type="transmembrane region" description="Helical" evidence="2">
    <location>
        <begin position="278"/>
        <end position="297"/>
    </location>
</feature>
<feature type="transmembrane region" description="Helical" evidence="2">
    <location>
        <begin position="125"/>
        <end position="146"/>
    </location>
</feature>
<dbReference type="Gene3D" id="1.10.260.40">
    <property type="entry name" value="lambda repressor-like DNA-binding domains"/>
    <property type="match status" value="1"/>
</dbReference>